<protein>
    <recommendedName>
        <fullName evidence="3">Crinkler (CRN) family protein</fullName>
    </recommendedName>
</protein>
<dbReference type="Proteomes" id="UP000709295">
    <property type="component" value="Unassembled WGS sequence"/>
</dbReference>
<dbReference type="EMBL" id="JAENGY010001243">
    <property type="protein sequence ID" value="KAG6951001.1"/>
    <property type="molecule type" value="Genomic_DNA"/>
</dbReference>
<organism evidence="1 2">
    <name type="scientific">Phytophthora aleatoria</name>
    <dbReference type="NCBI Taxonomy" id="2496075"/>
    <lineage>
        <taxon>Eukaryota</taxon>
        <taxon>Sar</taxon>
        <taxon>Stramenopiles</taxon>
        <taxon>Oomycota</taxon>
        <taxon>Peronosporomycetes</taxon>
        <taxon>Peronosporales</taxon>
        <taxon>Peronosporaceae</taxon>
        <taxon>Phytophthora</taxon>
    </lineage>
</organism>
<evidence type="ECO:0000313" key="2">
    <source>
        <dbReference type="Proteomes" id="UP000709295"/>
    </source>
</evidence>
<proteinExistence type="predicted"/>
<name>A0A8J5I895_9STRA</name>
<keyword evidence="2" id="KW-1185">Reference proteome</keyword>
<comment type="caution">
    <text evidence="1">The sequence shown here is derived from an EMBL/GenBank/DDBJ whole genome shotgun (WGS) entry which is preliminary data.</text>
</comment>
<sequence length="103" mass="11871">MMSSWTVEEVLNEFKMTGEHAPSSKQVHVLVTVLGELLEAETVEEPHPRKRRWDKLNEVLDKNKKAKKSTRFFYVSFSDIDSIMPATITEGTENVYIFPVPTE</sequence>
<dbReference type="AlphaFoldDB" id="A0A8J5I895"/>
<reference evidence="1" key="1">
    <citation type="submission" date="2021-01" db="EMBL/GenBank/DDBJ databases">
        <title>Phytophthora aleatoria, a newly-described species from Pinus radiata is distinct from Phytophthora cactorum isolates based on comparative genomics.</title>
        <authorList>
            <person name="Mcdougal R."/>
            <person name="Panda P."/>
            <person name="Williams N."/>
            <person name="Studholme D.J."/>
        </authorList>
    </citation>
    <scope>NUCLEOTIDE SEQUENCE</scope>
    <source>
        <strain evidence="1">NZFS 4037</strain>
    </source>
</reference>
<gene>
    <name evidence="1" type="ORF">JG688_00013912</name>
</gene>
<evidence type="ECO:0008006" key="3">
    <source>
        <dbReference type="Google" id="ProtNLM"/>
    </source>
</evidence>
<evidence type="ECO:0000313" key="1">
    <source>
        <dbReference type="EMBL" id="KAG6951001.1"/>
    </source>
</evidence>
<accession>A0A8J5I895</accession>